<reference evidence="1 2" key="1">
    <citation type="submission" date="2012-06" db="EMBL/GenBank/DDBJ databases">
        <title>Complete sequence of Thiocystis violascens DSM 198.</title>
        <authorList>
            <consortium name="US DOE Joint Genome Institute"/>
            <person name="Lucas S."/>
            <person name="Han J."/>
            <person name="Lapidus A."/>
            <person name="Cheng J.-F."/>
            <person name="Goodwin L."/>
            <person name="Pitluck S."/>
            <person name="Peters L."/>
            <person name="Ovchinnikova G."/>
            <person name="Teshima H."/>
            <person name="Detter J.C."/>
            <person name="Han C."/>
            <person name="Tapia R."/>
            <person name="Land M."/>
            <person name="Hauser L."/>
            <person name="Kyrpides N."/>
            <person name="Ivanova N."/>
            <person name="Pagani I."/>
            <person name="Vogl K."/>
            <person name="Liu Z."/>
            <person name="Frigaard N.-U."/>
            <person name="Bryant D."/>
            <person name="Woyke T."/>
        </authorList>
    </citation>
    <scope>NUCLEOTIDE SEQUENCE [LARGE SCALE GENOMIC DNA]</scope>
    <source>
        <strain evidence="2">ATCC 17096 / DSM 198 / 6111</strain>
    </source>
</reference>
<dbReference type="STRING" id="765911.Thivi_3588"/>
<dbReference type="HOGENOM" id="CLU_3259164_0_0_6"/>
<protein>
    <recommendedName>
        <fullName evidence="3">PemK-like protein</fullName>
    </recommendedName>
</protein>
<evidence type="ECO:0000313" key="2">
    <source>
        <dbReference type="Proteomes" id="UP000006062"/>
    </source>
</evidence>
<keyword evidence="2" id="KW-1185">Reference proteome</keyword>
<evidence type="ECO:0000313" key="1">
    <source>
        <dbReference type="EMBL" id="AFL75448.1"/>
    </source>
</evidence>
<dbReference type="Proteomes" id="UP000006062">
    <property type="component" value="Chromosome"/>
</dbReference>
<dbReference type="EMBL" id="CP003154">
    <property type="protein sequence ID" value="AFL75448.1"/>
    <property type="molecule type" value="Genomic_DNA"/>
</dbReference>
<dbReference type="eggNOG" id="COG2337">
    <property type="taxonomic scope" value="Bacteria"/>
</dbReference>
<sequence>MIREGDMVLVPLPQADGRLKNRPAIALRRMPPFGDWLLCGVN</sequence>
<dbReference type="KEGG" id="tvi:Thivi_3588"/>
<gene>
    <name evidence="1" type="ordered locus">Thivi_3588</name>
</gene>
<dbReference type="AlphaFoldDB" id="I3YEN0"/>
<organism evidence="1 2">
    <name type="scientific">Thiocystis violascens (strain ATCC 17096 / DSM 198 / 6111)</name>
    <name type="common">Chromatium violascens</name>
    <dbReference type="NCBI Taxonomy" id="765911"/>
    <lineage>
        <taxon>Bacteria</taxon>
        <taxon>Pseudomonadati</taxon>
        <taxon>Pseudomonadota</taxon>
        <taxon>Gammaproteobacteria</taxon>
        <taxon>Chromatiales</taxon>
        <taxon>Chromatiaceae</taxon>
        <taxon>Thiocystis</taxon>
    </lineage>
</organism>
<name>I3YEN0_THIV6</name>
<evidence type="ECO:0008006" key="3">
    <source>
        <dbReference type="Google" id="ProtNLM"/>
    </source>
</evidence>
<proteinExistence type="predicted"/>
<accession>I3YEN0</accession>